<evidence type="ECO:0008006" key="4">
    <source>
        <dbReference type="Google" id="ProtNLM"/>
    </source>
</evidence>
<gene>
    <name evidence="2" type="ORF">OEA66_13755</name>
</gene>
<dbReference type="Proteomes" id="UP001070176">
    <property type="component" value="Unassembled WGS sequence"/>
</dbReference>
<dbReference type="EMBL" id="JAOVZV010000015">
    <property type="protein sequence ID" value="MCX8533413.1"/>
    <property type="molecule type" value="Genomic_DNA"/>
</dbReference>
<sequence>MKIYAFLFLLLSAWCSSQIQRFTYEYHFITDSTNRADVKKELMLLDISDKGSKYYSYDVFVTDSIINSDLD</sequence>
<feature type="chain" id="PRO_5045525185" description="GLPGLI family protein" evidence="1">
    <location>
        <begin position="20"/>
        <end position="71"/>
    </location>
</feature>
<keyword evidence="1" id="KW-0732">Signal</keyword>
<organism evidence="2 3">
    <name type="scientific">Chryseobacterium luquanense</name>
    <dbReference type="NCBI Taxonomy" id="2983766"/>
    <lineage>
        <taxon>Bacteria</taxon>
        <taxon>Pseudomonadati</taxon>
        <taxon>Bacteroidota</taxon>
        <taxon>Flavobacteriia</taxon>
        <taxon>Flavobacteriales</taxon>
        <taxon>Weeksellaceae</taxon>
        <taxon>Chryseobacterium group</taxon>
        <taxon>Chryseobacterium</taxon>
    </lineage>
</organism>
<accession>A0ABT3Y5I1</accession>
<proteinExistence type="predicted"/>
<evidence type="ECO:0000256" key="1">
    <source>
        <dbReference type="SAM" id="SignalP"/>
    </source>
</evidence>
<protein>
    <recommendedName>
        <fullName evidence="4">GLPGLI family protein</fullName>
    </recommendedName>
</protein>
<evidence type="ECO:0000313" key="2">
    <source>
        <dbReference type="EMBL" id="MCX8533413.1"/>
    </source>
</evidence>
<keyword evidence="3" id="KW-1185">Reference proteome</keyword>
<name>A0ABT3Y5I1_9FLAO</name>
<feature type="signal peptide" evidence="1">
    <location>
        <begin position="1"/>
        <end position="19"/>
    </location>
</feature>
<comment type="caution">
    <text evidence="2">The sequence shown here is derived from an EMBL/GenBank/DDBJ whole genome shotgun (WGS) entry which is preliminary data.</text>
</comment>
<dbReference type="RefSeq" id="WP_267281909.1">
    <property type="nucleotide sequence ID" value="NZ_JAOVZV010000015.1"/>
</dbReference>
<reference evidence="2" key="1">
    <citation type="submission" date="2022-10" db="EMBL/GenBank/DDBJ databases">
        <title>Chryseobacterium sp. nov., a novel bacterial species.</title>
        <authorList>
            <person name="Cao Y."/>
        </authorList>
    </citation>
    <scope>NUCLEOTIDE SEQUENCE</scope>
    <source>
        <strain evidence="2">KC 927</strain>
    </source>
</reference>
<evidence type="ECO:0000313" key="3">
    <source>
        <dbReference type="Proteomes" id="UP001070176"/>
    </source>
</evidence>